<evidence type="ECO:0000313" key="3">
    <source>
        <dbReference type="EMBL" id="JAT68678.1"/>
    </source>
</evidence>
<dbReference type="SUPFAM" id="SSF57959">
    <property type="entry name" value="Leucine zipper domain"/>
    <property type="match status" value="1"/>
</dbReference>
<organism evidence="3">
    <name type="scientific">Auxenochlorella protothecoides</name>
    <name type="common">Green microalga</name>
    <name type="synonym">Chlorella protothecoides</name>
    <dbReference type="NCBI Taxonomy" id="3075"/>
    <lineage>
        <taxon>Eukaryota</taxon>
        <taxon>Viridiplantae</taxon>
        <taxon>Chlorophyta</taxon>
        <taxon>core chlorophytes</taxon>
        <taxon>Trebouxiophyceae</taxon>
        <taxon>Chlorellales</taxon>
        <taxon>Chlorellaceae</taxon>
        <taxon>Auxenochlorella</taxon>
    </lineage>
</organism>
<dbReference type="Pfam" id="PF00170">
    <property type="entry name" value="bZIP_1"/>
    <property type="match status" value="1"/>
</dbReference>
<protein>
    <recommendedName>
        <fullName evidence="2">BZIP domain-containing protein</fullName>
    </recommendedName>
</protein>
<gene>
    <name evidence="3" type="ORF">g.3698</name>
</gene>
<reference evidence="3" key="1">
    <citation type="submission" date="2015-08" db="EMBL/GenBank/DDBJ databases">
        <authorList>
            <person name="Babu N.S."/>
            <person name="Beckwith C.J."/>
            <person name="Beseler K.G."/>
            <person name="Brison A."/>
            <person name="Carone J.V."/>
            <person name="Caskin T.P."/>
            <person name="Diamond M."/>
            <person name="Durham M.E."/>
            <person name="Foxe J.M."/>
            <person name="Go M."/>
            <person name="Henderson B.A."/>
            <person name="Jones I.B."/>
            <person name="McGettigan J.A."/>
            <person name="Micheletti S.J."/>
            <person name="Nasrallah M.E."/>
            <person name="Ortiz D."/>
            <person name="Piller C.R."/>
            <person name="Privatt S.R."/>
            <person name="Schneider S.L."/>
            <person name="Sharp S."/>
            <person name="Smith T.C."/>
            <person name="Stanton J.D."/>
            <person name="Ullery H.E."/>
            <person name="Wilson R.J."/>
            <person name="Serrano M.G."/>
            <person name="Buck G."/>
            <person name="Lee V."/>
            <person name="Wang Y."/>
            <person name="Carvalho R."/>
            <person name="Voegtly L."/>
            <person name="Shi R."/>
            <person name="Duckworth R."/>
            <person name="Johnson A."/>
            <person name="Loviza R."/>
            <person name="Walstead R."/>
            <person name="Shah Z."/>
            <person name="Kiflezghi M."/>
            <person name="Wade K."/>
            <person name="Ball S.L."/>
            <person name="Bradley K.W."/>
            <person name="Asai D.J."/>
            <person name="Bowman C.A."/>
            <person name="Russell D.A."/>
            <person name="Pope W.H."/>
            <person name="Jacobs-Sera D."/>
            <person name="Hendrix R.W."/>
            <person name="Hatfull G.F."/>
        </authorList>
    </citation>
    <scope>NUCLEOTIDE SEQUENCE</scope>
</reference>
<dbReference type="SMART" id="SM00338">
    <property type="entry name" value="BRLZ"/>
    <property type="match status" value="1"/>
</dbReference>
<dbReference type="Gene3D" id="1.20.5.170">
    <property type="match status" value="1"/>
</dbReference>
<evidence type="ECO:0000259" key="2">
    <source>
        <dbReference type="PROSITE" id="PS50217"/>
    </source>
</evidence>
<proteinExistence type="predicted"/>
<name>A0A1D1ZP31_AUXPR</name>
<dbReference type="GO" id="GO:0003700">
    <property type="term" value="F:DNA-binding transcription factor activity"/>
    <property type="evidence" value="ECO:0007669"/>
    <property type="project" value="InterPro"/>
</dbReference>
<feature type="compositionally biased region" description="Basic residues" evidence="1">
    <location>
        <begin position="177"/>
        <end position="191"/>
    </location>
</feature>
<sequence length="252" mass="27513">GNHTWQLRTMCRVILRPQAREQRGVAPSAVAGNFADLLTGFDPASRLEAKQEPLSPDSELLETAEGFELQDTDADLLAMFQELAEEPAPELSPLAMPTSPAASLPGPMVPFEPVQTLPVPARPAMTIFDQQLMFQQAMLQQQQAAMATAQIPVKPGYPTLRRGKTPEEVAAQVERTKQRRRESAHRSRSRRKDYMKTLEEENDALRAENAALRAKLKVQGVSLTSSVMDAASRQTSGGADSGSSSEVAAMQM</sequence>
<evidence type="ECO:0000256" key="1">
    <source>
        <dbReference type="SAM" id="MobiDB-lite"/>
    </source>
</evidence>
<feature type="non-terminal residue" evidence="3">
    <location>
        <position position="1"/>
    </location>
</feature>
<dbReference type="PROSITE" id="PS50217">
    <property type="entry name" value="BZIP"/>
    <property type="match status" value="1"/>
</dbReference>
<dbReference type="AlphaFoldDB" id="A0A1D1ZP31"/>
<accession>A0A1D1ZP31</accession>
<dbReference type="InterPro" id="IPR004827">
    <property type="entry name" value="bZIP"/>
</dbReference>
<feature type="region of interest" description="Disordered" evidence="1">
    <location>
        <begin position="155"/>
        <end position="195"/>
    </location>
</feature>
<dbReference type="InterPro" id="IPR046347">
    <property type="entry name" value="bZIP_sf"/>
</dbReference>
<feature type="compositionally biased region" description="Polar residues" evidence="1">
    <location>
        <begin position="223"/>
        <end position="246"/>
    </location>
</feature>
<feature type="region of interest" description="Disordered" evidence="1">
    <location>
        <begin position="223"/>
        <end position="252"/>
    </location>
</feature>
<dbReference type="CDD" id="cd14686">
    <property type="entry name" value="bZIP"/>
    <property type="match status" value="1"/>
</dbReference>
<dbReference type="EMBL" id="GDKF01009944">
    <property type="protein sequence ID" value="JAT68678.1"/>
    <property type="molecule type" value="Transcribed_RNA"/>
</dbReference>
<feature type="domain" description="BZIP" evidence="2">
    <location>
        <begin position="170"/>
        <end position="217"/>
    </location>
</feature>